<accession>A0A5B7I8L9</accession>
<sequence length="129" mass="14366">MEEERGRREGGRTACLSLSKEGREGGRDWCRRGRRRWRNRQPASQPDRQTDRQTMDGGSRASECVGSPLHTPSKTQSPHKSPAKIHNSGNNLMKDGLKRPSDLLHGAARDGVTPWPCTTTQIICVMTTS</sequence>
<gene>
    <name evidence="2" type="ORF">E2C01_072723</name>
</gene>
<dbReference type="AlphaFoldDB" id="A0A5B7I8L9"/>
<name>A0A5B7I8L9_PORTR</name>
<protein>
    <submittedName>
        <fullName evidence="2">Uncharacterized protein</fullName>
    </submittedName>
</protein>
<feature type="region of interest" description="Disordered" evidence="1">
    <location>
        <begin position="1"/>
        <end position="110"/>
    </location>
</feature>
<evidence type="ECO:0000313" key="2">
    <source>
        <dbReference type="EMBL" id="MPC78239.1"/>
    </source>
</evidence>
<dbReference type="Proteomes" id="UP000324222">
    <property type="component" value="Unassembled WGS sequence"/>
</dbReference>
<dbReference type="EMBL" id="VSRR010047938">
    <property type="protein sequence ID" value="MPC78239.1"/>
    <property type="molecule type" value="Genomic_DNA"/>
</dbReference>
<feature type="compositionally biased region" description="Basic and acidic residues" evidence="1">
    <location>
        <begin position="1"/>
        <end position="11"/>
    </location>
</feature>
<feature type="compositionally biased region" description="Polar residues" evidence="1">
    <location>
        <begin position="70"/>
        <end position="79"/>
    </location>
</feature>
<evidence type="ECO:0000313" key="3">
    <source>
        <dbReference type="Proteomes" id="UP000324222"/>
    </source>
</evidence>
<organism evidence="2 3">
    <name type="scientific">Portunus trituberculatus</name>
    <name type="common">Swimming crab</name>
    <name type="synonym">Neptunus trituberculatus</name>
    <dbReference type="NCBI Taxonomy" id="210409"/>
    <lineage>
        <taxon>Eukaryota</taxon>
        <taxon>Metazoa</taxon>
        <taxon>Ecdysozoa</taxon>
        <taxon>Arthropoda</taxon>
        <taxon>Crustacea</taxon>
        <taxon>Multicrustacea</taxon>
        <taxon>Malacostraca</taxon>
        <taxon>Eumalacostraca</taxon>
        <taxon>Eucarida</taxon>
        <taxon>Decapoda</taxon>
        <taxon>Pleocyemata</taxon>
        <taxon>Brachyura</taxon>
        <taxon>Eubrachyura</taxon>
        <taxon>Portunoidea</taxon>
        <taxon>Portunidae</taxon>
        <taxon>Portuninae</taxon>
        <taxon>Portunus</taxon>
    </lineage>
</organism>
<proteinExistence type="predicted"/>
<comment type="caution">
    <text evidence="2">The sequence shown here is derived from an EMBL/GenBank/DDBJ whole genome shotgun (WGS) entry which is preliminary data.</text>
</comment>
<feature type="compositionally biased region" description="Basic and acidic residues" evidence="1">
    <location>
        <begin position="20"/>
        <end position="31"/>
    </location>
</feature>
<reference evidence="2 3" key="1">
    <citation type="submission" date="2019-05" db="EMBL/GenBank/DDBJ databases">
        <title>Another draft genome of Portunus trituberculatus and its Hox gene families provides insights of decapod evolution.</title>
        <authorList>
            <person name="Jeong J.-H."/>
            <person name="Song I."/>
            <person name="Kim S."/>
            <person name="Choi T."/>
            <person name="Kim D."/>
            <person name="Ryu S."/>
            <person name="Kim W."/>
        </authorList>
    </citation>
    <scope>NUCLEOTIDE SEQUENCE [LARGE SCALE GENOMIC DNA]</scope>
    <source>
        <tissue evidence="2">Muscle</tissue>
    </source>
</reference>
<keyword evidence="3" id="KW-1185">Reference proteome</keyword>
<evidence type="ECO:0000256" key="1">
    <source>
        <dbReference type="SAM" id="MobiDB-lite"/>
    </source>
</evidence>